<dbReference type="OMA" id="SKKVMCR"/>
<evidence type="ECO:0000256" key="3">
    <source>
        <dbReference type="ARBA" id="ARBA00023212"/>
    </source>
</evidence>
<dbReference type="KEGG" id="cput:CONPUDRAFT_107775"/>
<dbReference type="SUPFAM" id="SSF143575">
    <property type="entry name" value="GAS2 domain-like"/>
    <property type="match status" value="1"/>
</dbReference>
<dbReference type="InterPro" id="IPR003108">
    <property type="entry name" value="GAR_dom"/>
</dbReference>
<dbReference type="GO" id="GO:0043332">
    <property type="term" value="C:mating projection tip"/>
    <property type="evidence" value="ECO:0007669"/>
    <property type="project" value="TreeGrafter"/>
</dbReference>
<feature type="compositionally biased region" description="Low complexity" evidence="4">
    <location>
        <begin position="568"/>
        <end position="583"/>
    </location>
</feature>
<dbReference type="Pfam" id="PF08580">
    <property type="entry name" value="KAR9"/>
    <property type="match status" value="1"/>
</dbReference>
<feature type="compositionally biased region" description="Basic and acidic residues" evidence="4">
    <location>
        <begin position="489"/>
        <end position="501"/>
    </location>
</feature>
<evidence type="ECO:0000313" key="6">
    <source>
        <dbReference type="EMBL" id="EIW79401.1"/>
    </source>
</evidence>
<dbReference type="PANTHER" id="PTHR37271">
    <property type="entry name" value="KARYOGAMY PROTEIN KAR9"/>
    <property type="match status" value="1"/>
</dbReference>
<feature type="region of interest" description="Disordered" evidence="4">
    <location>
        <begin position="1"/>
        <end position="73"/>
    </location>
</feature>
<feature type="domain" description="GAR" evidence="5">
    <location>
        <begin position="817"/>
        <end position="927"/>
    </location>
</feature>
<protein>
    <recommendedName>
        <fullName evidence="5">GAR domain-containing protein</fullName>
    </recommendedName>
</protein>
<feature type="compositionally biased region" description="Polar residues" evidence="4">
    <location>
        <begin position="451"/>
        <end position="462"/>
    </location>
</feature>
<keyword evidence="7" id="KW-1185">Reference proteome</keyword>
<dbReference type="RefSeq" id="XP_007771043.1">
    <property type="nucleotide sequence ID" value="XM_007772853.1"/>
</dbReference>
<keyword evidence="2" id="KW-0963">Cytoplasm</keyword>
<dbReference type="GO" id="GO:0008017">
    <property type="term" value="F:microtubule binding"/>
    <property type="evidence" value="ECO:0007669"/>
    <property type="project" value="InterPro"/>
</dbReference>
<dbReference type="InterPro" id="IPR036534">
    <property type="entry name" value="GAR_dom_sf"/>
</dbReference>
<dbReference type="GO" id="GO:0030473">
    <property type="term" value="P:nuclear migration along microtubule"/>
    <property type="evidence" value="ECO:0007669"/>
    <property type="project" value="TreeGrafter"/>
</dbReference>
<reference evidence="7" key="1">
    <citation type="journal article" date="2012" name="Science">
        <title>The Paleozoic origin of enzymatic lignin decomposition reconstructed from 31 fungal genomes.</title>
        <authorList>
            <person name="Floudas D."/>
            <person name="Binder M."/>
            <person name="Riley R."/>
            <person name="Barry K."/>
            <person name="Blanchette R.A."/>
            <person name="Henrissat B."/>
            <person name="Martinez A.T."/>
            <person name="Otillar R."/>
            <person name="Spatafora J.W."/>
            <person name="Yadav J.S."/>
            <person name="Aerts A."/>
            <person name="Benoit I."/>
            <person name="Boyd A."/>
            <person name="Carlson A."/>
            <person name="Copeland A."/>
            <person name="Coutinho P.M."/>
            <person name="de Vries R.P."/>
            <person name="Ferreira P."/>
            <person name="Findley K."/>
            <person name="Foster B."/>
            <person name="Gaskell J."/>
            <person name="Glotzer D."/>
            <person name="Gorecki P."/>
            <person name="Heitman J."/>
            <person name="Hesse C."/>
            <person name="Hori C."/>
            <person name="Igarashi K."/>
            <person name="Jurgens J.A."/>
            <person name="Kallen N."/>
            <person name="Kersten P."/>
            <person name="Kohler A."/>
            <person name="Kuees U."/>
            <person name="Kumar T.K.A."/>
            <person name="Kuo A."/>
            <person name="LaButti K."/>
            <person name="Larrondo L.F."/>
            <person name="Lindquist E."/>
            <person name="Ling A."/>
            <person name="Lombard V."/>
            <person name="Lucas S."/>
            <person name="Lundell T."/>
            <person name="Martin R."/>
            <person name="McLaughlin D.J."/>
            <person name="Morgenstern I."/>
            <person name="Morin E."/>
            <person name="Murat C."/>
            <person name="Nagy L.G."/>
            <person name="Nolan M."/>
            <person name="Ohm R.A."/>
            <person name="Patyshakuliyeva A."/>
            <person name="Rokas A."/>
            <person name="Ruiz-Duenas F.J."/>
            <person name="Sabat G."/>
            <person name="Salamov A."/>
            <person name="Samejima M."/>
            <person name="Schmutz J."/>
            <person name="Slot J.C."/>
            <person name="St John F."/>
            <person name="Stenlid J."/>
            <person name="Sun H."/>
            <person name="Sun S."/>
            <person name="Syed K."/>
            <person name="Tsang A."/>
            <person name="Wiebenga A."/>
            <person name="Young D."/>
            <person name="Pisabarro A."/>
            <person name="Eastwood D.C."/>
            <person name="Martin F."/>
            <person name="Cullen D."/>
            <person name="Grigoriev I.V."/>
            <person name="Hibbett D.S."/>
        </authorList>
    </citation>
    <scope>NUCLEOTIDE SEQUENCE [LARGE SCALE GENOMIC DNA]</scope>
    <source>
        <strain evidence="7">RWD-64-598 SS2</strain>
    </source>
</reference>
<evidence type="ECO:0000256" key="1">
    <source>
        <dbReference type="ARBA" id="ARBA00004245"/>
    </source>
</evidence>
<proteinExistence type="predicted"/>
<feature type="compositionally biased region" description="Low complexity" evidence="4">
    <location>
        <begin position="30"/>
        <end position="42"/>
    </location>
</feature>
<feature type="compositionally biased region" description="Low complexity" evidence="4">
    <location>
        <begin position="361"/>
        <end position="376"/>
    </location>
</feature>
<dbReference type="GO" id="GO:0005938">
    <property type="term" value="C:cell cortex"/>
    <property type="evidence" value="ECO:0007669"/>
    <property type="project" value="TreeGrafter"/>
</dbReference>
<evidence type="ECO:0000256" key="2">
    <source>
        <dbReference type="ARBA" id="ARBA00022490"/>
    </source>
</evidence>
<feature type="compositionally biased region" description="Low complexity" evidence="4">
    <location>
        <begin position="544"/>
        <end position="560"/>
    </location>
</feature>
<organism evidence="6 7">
    <name type="scientific">Coniophora puteana (strain RWD-64-598)</name>
    <name type="common">Brown rot fungus</name>
    <dbReference type="NCBI Taxonomy" id="741705"/>
    <lineage>
        <taxon>Eukaryota</taxon>
        <taxon>Fungi</taxon>
        <taxon>Dikarya</taxon>
        <taxon>Basidiomycota</taxon>
        <taxon>Agaricomycotina</taxon>
        <taxon>Agaricomycetes</taxon>
        <taxon>Agaricomycetidae</taxon>
        <taxon>Boletales</taxon>
        <taxon>Coniophorineae</taxon>
        <taxon>Coniophoraceae</taxon>
        <taxon>Coniophora</taxon>
    </lineage>
</organism>
<accession>A0A5M3MLE7</accession>
<dbReference type="GO" id="GO:0051293">
    <property type="term" value="P:establishment of spindle localization"/>
    <property type="evidence" value="ECO:0007669"/>
    <property type="project" value="TreeGrafter"/>
</dbReference>
<gene>
    <name evidence="6" type="ORF">CONPUDRAFT_107775</name>
</gene>
<evidence type="ECO:0000313" key="7">
    <source>
        <dbReference type="Proteomes" id="UP000053558"/>
    </source>
</evidence>
<feature type="compositionally biased region" description="Low complexity" evidence="4">
    <location>
        <begin position="391"/>
        <end position="409"/>
    </location>
</feature>
<evidence type="ECO:0000256" key="4">
    <source>
        <dbReference type="SAM" id="MobiDB-lite"/>
    </source>
</evidence>
<name>A0A5M3MLE7_CONPW</name>
<dbReference type="AlphaFoldDB" id="A0A5M3MLE7"/>
<dbReference type="GeneID" id="19198661"/>
<sequence length="927" mass="98640">MSTPLSQYHSPMPLDDDPDDDDLRNVSFPSSASSSRSSLAAADEGDATIVPRPSPAQNGKRDSIVPSTSGGTNDDIQILALSTRLTEISCSIDEIGGNIYEIQELRHRVAAGGDAQTGVIDQALSRLDEKLESISQGIATVNDAVAPLSAPDAAATADEARAQEVAELLRKHGALVHQWEAAQDETDVLREELKEDKWLVVFRTVLEQADGMMTSLEKAVTRCQDFIWQVHKLQKEETRSISTHTSISEYSKVNLEQCNSLISSFEAKKRHYVPATSKVLQIMENGVQNRVTKNGETLRKHSECMSRWNALKDKLTRVDQKMESVRRYLAHEDDPSENSSGTASHGNGRHLATPASVPGKMSRASSRASTLSRSMSPLRKFAKRFTGGKSGTPSTPASSASMSRESSMDPSPPEGSRMLRRQKTSLFSRSPANGGGGLAPTTPEKGHKSSHSLTPETSPNGRRTSDRGIEMNSTVKQRTLKQPWNSSTKVEHPDIERERIATIRATPSKRPSARSVLTPENVALVPSTPSRMGHRSVSRCSNASSRPWSPITSTSTSSHPSVPPPPSLSSLSSLYTRPPSSRSQTPYGQASSNAAPRPRPNAPSHIPAPSSHGRAVSSTHPRSPTGTDAFDDLESRAFSPTGSVYGGGGSGIPRRSHTPSGTRVPPPRPPSRSMIPLPSVQVSAASRPGSAMSQYQGQGHSPYQSQYQYRPETPSAVRGLAGLRSGAQTPETTLRARAERASMFGAVSPSPSPRPSPRPSLAAGPPSSFRSASNSTSTSASGSRPPSRSGALTPSSFGQQLPPGSGGEPLHVYVPGNARDPLDAEVAAVVNGIGHGLLVERVSEPMDARTAAALARAGSSGAGVGSGAGEEIRAQYAFSNALARKVVTCRLTTMVRAGREPSRRVMVRVGGGWQDLGVYVVSRQAGV</sequence>
<evidence type="ECO:0000259" key="5">
    <source>
        <dbReference type="PROSITE" id="PS51460"/>
    </source>
</evidence>
<feature type="compositionally biased region" description="Low complexity" evidence="4">
    <location>
        <begin position="759"/>
        <end position="791"/>
    </location>
</feature>
<dbReference type="Pfam" id="PF02187">
    <property type="entry name" value="GAS2"/>
    <property type="match status" value="1"/>
</dbReference>
<feature type="region of interest" description="Disordered" evidence="4">
    <location>
        <begin position="329"/>
        <end position="707"/>
    </location>
</feature>
<keyword evidence="3" id="KW-0206">Cytoskeleton</keyword>
<feature type="compositionally biased region" description="Polar residues" evidence="4">
    <location>
        <begin position="616"/>
        <end position="626"/>
    </location>
</feature>
<comment type="subcellular location">
    <subcellularLocation>
        <location evidence="1">Cytoplasm</location>
        <location evidence="1">Cytoskeleton</location>
    </subcellularLocation>
</comment>
<dbReference type="OrthoDB" id="5559380at2759"/>
<dbReference type="PANTHER" id="PTHR37271:SF1">
    <property type="entry name" value="KARYOGAMY PROTEIN KAR9"/>
    <property type="match status" value="1"/>
</dbReference>
<feature type="region of interest" description="Disordered" evidence="4">
    <location>
        <begin position="744"/>
        <end position="816"/>
    </location>
</feature>
<dbReference type="Proteomes" id="UP000053558">
    <property type="component" value="Unassembled WGS sequence"/>
</dbReference>
<dbReference type="EMBL" id="JH711581">
    <property type="protein sequence ID" value="EIW79401.1"/>
    <property type="molecule type" value="Genomic_DNA"/>
</dbReference>
<dbReference type="InterPro" id="IPR013889">
    <property type="entry name" value="Karyogamy_KAR9"/>
</dbReference>
<dbReference type="PROSITE" id="PS51460">
    <property type="entry name" value="GAR"/>
    <property type="match status" value="1"/>
</dbReference>
<dbReference type="GO" id="GO:0005816">
    <property type="term" value="C:spindle pole body"/>
    <property type="evidence" value="ECO:0007669"/>
    <property type="project" value="TreeGrafter"/>
</dbReference>
<feature type="compositionally biased region" description="Polar residues" evidence="4">
    <location>
        <begin position="471"/>
        <end position="488"/>
    </location>
</feature>
<comment type="caution">
    <text evidence="6">The sequence shown here is derived from an EMBL/GenBank/DDBJ whole genome shotgun (WGS) entry which is preliminary data.</text>
</comment>
<feature type="compositionally biased region" description="Polar residues" evidence="4">
    <location>
        <begin position="691"/>
        <end position="707"/>
    </location>
</feature>